<protein>
    <recommendedName>
        <fullName evidence="1">F-box domain-containing protein</fullName>
    </recommendedName>
</protein>
<dbReference type="SUPFAM" id="SSF81383">
    <property type="entry name" value="F-box domain"/>
    <property type="match status" value="1"/>
</dbReference>
<evidence type="ECO:0000313" key="2">
    <source>
        <dbReference type="EMBL" id="CAD0085966.1"/>
    </source>
</evidence>
<reference evidence="2" key="1">
    <citation type="submission" date="2020-06" db="EMBL/GenBank/DDBJ databases">
        <authorList>
            <person name="Onetto C."/>
        </authorList>
    </citation>
    <scope>NUCLEOTIDE SEQUENCE</scope>
</reference>
<dbReference type="Gene3D" id="1.20.1280.50">
    <property type="match status" value="1"/>
</dbReference>
<dbReference type="SMART" id="SM00256">
    <property type="entry name" value="FBOX"/>
    <property type="match status" value="1"/>
</dbReference>
<proteinExistence type="predicted"/>
<evidence type="ECO:0000313" key="3">
    <source>
        <dbReference type="Proteomes" id="UP000714618"/>
    </source>
</evidence>
<dbReference type="InterPro" id="IPR001810">
    <property type="entry name" value="F-box_dom"/>
</dbReference>
<dbReference type="OrthoDB" id="10257471at2759"/>
<dbReference type="EMBL" id="CAIJEO010000002">
    <property type="protein sequence ID" value="CAD0085966.1"/>
    <property type="molecule type" value="Genomic_DNA"/>
</dbReference>
<evidence type="ECO:0000259" key="1">
    <source>
        <dbReference type="PROSITE" id="PS50181"/>
    </source>
</evidence>
<organism evidence="2 3">
    <name type="scientific">Aureobasidium mustum</name>
    <dbReference type="NCBI Taxonomy" id="2773714"/>
    <lineage>
        <taxon>Eukaryota</taxon>
        <taxon>Fungi</taxon>
        <taxon>Dikarya</taxon>
        <taxon>Ascomycota</taxon>
        <taxon>Pezizomycotina</taxon>
        <taxon>Dothideomycetes</taxon>
        <taxon>Dothideomycetidae</taxon>
        <taxon>Dothideales</taxon>
        <taxon>Saccotheciaceae</taxon>
        <taxon>Aureobasidium</taxon>
    </lineage>
</organism>
<dbReference type="InterPro" id="IPR046522">
    <property type="entry name" value="DUF6699"/>
</dbReference>
<dbReference type="Proteomes" id="UP000714618">
    <property type="component" value="Unassembled WGS sequence"/>
</dbReference>
<dbReference type="InterPro" id="IPR036047">
    <property type="entry name" value="F-box-like_dom_sf"/>
</dbReference>
<dbReference type="AlphaFoldDB" id="A0A9N8JHV9"/>
<feature type="domain" description="F-box" evidence="1">
    <location>
        <begin position="1"/>
        <end position="50"/>
    </location>
</feature>
<accession>A0A9N8JHV9</accession>
<dbReference type="PROSITE" id="PS50181">
    <property type="entry name" value="FBOX"/>
    <property type="match status" value="1"/>
</dbReference>
<name>A0A9N8JHV9_9PEZI</name>
<keyword evidence="3" id="KW-1185">Reference proteome</keyword>
<dbReference type="Pfam" id="PF20415">
    <property type="entry name" value="DUF6699"/>
    <property type="match status" value="1"/>
</dbReference>
<comment type="caution">
    <text evidence="2">The sequence shown here is derived from an EMBL/GenBank/DDBJ whole genome shotgun (WGS) entry which is preliminary data.</text>
</comment>
<gene>
    <name evidence="2" type="ORF">AWRI4233_LOCUS568</name>
</gene>
<sequence length="190" mass="21955">MPEINDLPNELIVETFSYLELSDLIRCMRVNKCFKAIIEHSAFDKIFFRTKAIKFGDPINLDNLQLNPAFDPLHYTSRSKIDNTLFLFSYKESEGKDGIRELPLTESSAAKQNATEPAVTRIYLRPYGDPEIEVEVESDQGVTVQDVMQGLCDYYEPGIPYDRCHYFFEGFYKNEESTENELILEAHWGS</sequence>
<dbReference type="Pfam" id="PF12937">
    <property type="entry name" value="F-box-like"/>
    <property type="match status" value="1"/>
</dbReference>